<evidence type="ECO:0000313" key="10">
    <source>
        <dbReference type="Proteomes" id="UP001216907"/>
    </source>
</evidence>
<evidence type="ECO:0000256" key="5">
    <source>
        <dbReference type="ARBA" id="ARBA00023163"/>
    </source>
</evidence>
<evidence type="ECO:0000259" key="8">
    <source>
        <dbReference type="Pfam" id="PF08281"/>
    </source>
</evidence>
<evidence type="ECO:0000256" key="1">
    <source>
        <dbReference type="ARBA" id="ARBA00010641"/>
    </source>
</evidence>
<evidence type="ECO:0000259" key="7">
    <source>
        <dbReference type="Pfam" id="PF04542"/>
    </source>
</evidence>
<evidence type="ECO:0000256" key="3">
    <source>
        <dbReference type="ARBA" id="ARBA00023082"/>
    </source>
</evidence>
<sequence>MPDWDEILAREGPAVWRTAYRILGDRADADECFQEAFLDAWEVSRRGPVRSRPALLKRLVAARAVDRLRRRARRGSHGAVADWDALGGPGPSPSRSAEDSELPRRLREALARLPAKQAQAFCLRALEEWSYAEIAEHLGATVDAVGVLLHRARTRLRALLARPREVPGPPLAAEEPS</sequence>
<dbReference type="NCBIfam" id="TIGR02937">
    <property type="entry name" value="sigma70-ECF"/>
    <property type="match status" value="1"/>
</dbReference>
<dbReference type="InterPro" id="IPR007627">
    <property type="entry name" value="RNA_pol_sigma70_r2"/>
</dbReference>
<dbReference type="InterPro" id="IPR014284">
    <property type="entry name" value="RNA_pol_sigma-70_dom"/>
</dbReference>
<dbReference type="InterPro" id="IPR013249">
    <property type="entry name" value="RNA_pol_sigma70_r4_t2"/>
</dbReference>
<name>A0ABT6F3V5_9BACT</name>
<keyword evidence="4" id="KW-0238">DNA-binding</keyword>
<protein>
    <submittedName>
        <fullName evidence="9">Sigma-70 family RNA polymerase sigma factor</fullName>
    </submittedName>
</protein>
<accession>A0ABT6F3V5</accession>
<keyword evidence="5" id="KW-0804">Transcription</keyword>
<feature type="region of interest" description="Disordered" evidence="6">
    <location>
        <begin position="79"/>
        <end position="103"/>
    </location>
</feature>
<evidence type="ECO:0000256" key="2">
    <source>
        <dbReference type="ARBA" id="ARBA00023015"/>
    </source>
</evidence>
<dbReference type="SUPFAM" id="SSF88659">
    <property type="entry name" value="Sigma3 and sigma4 domains of RNA polymerase sigma factors"/>
    <property type="match status" value="1"/>
</dbReference>
<dbReference type="EMBL" id="JARRAG010000001">
    <property type="protein sequence ID" value="MDG3002262.1"/>
    <property type="molecule type" value="Genomic_DNA"/>
</dbReference>
<comment type="caution">
    <text evidence="9">The sequence shown here is derived from an EMBL/GenBank/DDBJ whole genome shotgun (WGS) entry which is preliminary data.</text>
</comment>
<keyword evidence="10" id="KW-1185">Reference proteome</keyword>
<keyword evidence="3" id="KW-0731">Sigma factor</keyword>
<dbReference type="SUPFAM" id="SSF88946">
    <property type="entry name" value="Sigma2 domain of RNA polymerase sigma factors"/>
    <property type="match status" value="1"/>
</dbReference>
<reference evidence="9 10" key="1">
    <citation type="submission" date="2023-03" db="EMBL/GenBank/DDBJ databases">
        <title>Paludisphaera mucosa sp. nov. a novel planctomycete from northern fen.</title>
        <authorList>
            <person name="Ivanova A."/>
        </authorList>
    </citation>
    <scope>NUCLEOTIDE SEQUENCE [LARGE SCALE GENOMIC DNA]</scope>
    <source>
        <strain evidence="9 10">Pla2</strain>
    </source>
</reference>
<dbReference type="InterPro" id="IPR036388">
    <property type="entry name" value="WH-like_DNA-bd_sf"/>
</dbReference>
<dbReference type="InterPro" id="IPR013325">
    <property type="entry name" value="RNA_pol_sigma_r2"/>
</dbReference>
<evidence type="ECO:0000256" key="6">
    <source>
        <dbReference type="SAM" id="MobiDB-lite"/>
    </source>
</evidence>
<dbReference type="CDD" id="cd06171">
    <property type="entry name" value="Sigma70_r4"/>
    <property type="match status" value="1"/>
</dbReference>
<keyword evidence="2" id="KW-0805">Transcription regulation</keyword>
<dbReference type="Pfam" id="PF04542">
    <property type="entry name" value="Sigma70_r2"/>
    <property type="match status" value="1"/>
</dbReference>
<dbReference type="RefSeq" id="WP_277858626.1">
    <property type="nucleotide sequence ID" value="NZ_JARRAG010000001.1"/>
</dbReference>
<dbReference type="InterPro" id="IPR013324">
    <property type="entry name" value="RNA_pol_sigma_r3/r4-like"/>
</dbReference>
<dbReference type="PANTHER" id="PTHR43133:SF8">
    <property type="entry name" value="RNA POLYMERASE SIGMA FACTOR HI_1459-RELATED"/>
    <property type="match status" value="1"/>
</dbReference>
<dbReference type="InterPro" id="IPR039425">
    <property type="entry name" value="RNA_pol_sigma-70-like"/>
</dbReference>
<feature type="domain" description="RNA polymerase sigma factor 70 region 4 type 2" evidence="8">
    <location>
        <begin position="104"/>
        <end position="156"/>
    </location>
</feature>
<proteinExistence type="inferred from homology"/>
<dbReference type="Proteomes" id="UP001216907">
    <property type="component" value="Unassembled WGS sequence"/>
</dbReference>
<dbReference type="PANTHER" id="PTHR43133">
    <property type="entry name" value="RNA POLYMERASE ECF-TYPE SIGMA FACTO"/>
    <property type="match status" value="1"/>
</dbReference>
<comment type="similarity">
    <text evidence="1">Belongs to the sigma-70 factor family. ECF subfamily.</text>
</comment>
<dbReference type="Gene3D" id="1.10.10.10">
    <property type="entry name" value="Winged helix-like DNA-binding domain superfamily/Winged helix DNA-binding domain"/>
    <property type="match status" value="1"/>
</dbReference>
<dbReference type="Gene3D" id="1.10.1740.10">
    <property type="match status" value="1"/>
</dbReference>
<feature type="domain" description="RNA polymerase sigma-70 region 2" evidence="7">
    <location>
        <begin position="10"/>
        <end position="74"/>
    </location>
</feature>
<organism evidence="9 10">
    <name type="scientific">Paludisphaera mucosa</name>
    <dbReference type="NCBI Taxonomy" id="3030827"/>
    <lineage>
        <taxon>Bacteria</taxon>
        <taxon>Pseudomonadati</taxon>
        <taxon>Planctomycetota</taxon>
        <taxon>Planctomycetia</taxon>
        <taxon>Isosphaerales</taxon>
        <taxon>Isosphaeraceae</taxon>
        <taxon>Paludisphaera</taxon>
    </lineage>
</organism>
<evidence type="ECO:0000256" key="4">
    <source>
        <dbReference type="ARBA" id="ARBA00023125"/>
    </source>
</evidence>
<gene>
    <name evidence="9" type="ORF">PZE19_00545</name>
</gene>
<evidence type="ECO:0000313" key="9">
    <source>
        <dbReference type="EMBL" id="MDG3002262.1"/>
    </source>
</evidence>
<dbReference type="Pfam" id="PF08281">
    <property type="entry name" value="Sigma70_r4_2"/>
    <property type="match status" value="1"/>
</dbReference>